<dbReference type="CDD" id="cd22593">
    <property type="entry name" value="Kunitz_conkunitzin"/>
    <property type="match status" value="1"/>
</dbReference>
<evidence type="ECO:0000256" key="4">
    <source>
        <dbReference type="ARBA" id="ARBA00022900"/>
    </source>
</evidence>
<dbReference type="AlphaFoldDB" id="A0A0C2GVD5"/>
<keyword evidence="6" id="KW-0800">Toxin</keyword>
<dbReference type="InterPro" id="IPR002223">
    <property type="entry name" value="Kunitz_BPTI"/>
</dbReference>
<comment type="subcellular location">
    <subcellularLocation>
        <location evidence="1">Secreted</location>
    </subcellularLocation>
</comment>
<keyword evidence="4" id="KW-0722">Serine protease inhibitor</keyword>
<protein>
    <submittedName>
        <fullName evidence="9">Kunitz/Bovine pancreatic trypsin inhibitor domain protein</fullName>
    </submittedName>
</protein>
<dbReference type="PROSITE" id="PS50279">
    <property type="entry name" value="BPTI_KUNITZ_2"/>
    <property type="match status" value="1"/>
</dbReference>
<evidence type="ECO:0000256" key="1">
    <source>
        <dbReference type="ARBA" id="ARBA00004613"/>
    </source>
</evidence>
<dbReference type="PANTHER" id="PTHR10083">
    <property type="entry name" value="KUNITZ-TYPE PROTEASE INHIBITOR-RELATED"/>
    <property type="match status" value="1"/>
</dbReference>
<evidence type="ECO:0000256" key="6">
    <source>
        <dbReference type="ARBA" id="ARBA00023240"/>
    </source>
</evidence>
<keyword evidence="7" id="KW-1203">Blood coagulation cascade inhibiting toxin</keyword>
<dbReference type="GO" id="GO:0005615">
    <property type="term" value="C:extracellular space"/>
    <property type="evidence" value="ECO:0007669"/>
    <property type="project" value="TreeGrafter"/>
</dbReference>
<dbReference type="GO" id="GO:0004867">
    <property type="term" value="F:serine-type endopeptidase inhibitor activity"/>
    <property type="evidence" value="ECO:0007669"/>
    <property type="project" value="UniProtKB-KW"/>
</dbReference>
<evidence type="ECO:0000256" key="5">
    <source>
        <dbReference type="ARBA" id="ARBA00023157"/>
    </source>
</evidence>
<dbReference type="InterPro" id="IPR050098">
    <property type="entry name" value="TFPI/VKTCI-like"/>
</dbReference>
<evidence type="ECO:0000313" key="10">
    <source>
        <dbReference type="Proteomes" id="UP000054047"/>
    </source>
</evidence>
<evidence type="ECO:0000259" key="8">
    <source>
        <dbReference type="PROSITE" id="PS50279"/>
    </source>
</evidence>
<dbReference type="EMBL" id="KN727593">
    <property type="protein sequence ID" value="KIH65355.1"/>
    <property type="molecule type" value="Genomic_DNA"/>
</dbReference>
<feature type="domain" description="BPTI/Kunitz inhibitor" evidence="8">
    <location>
        <begin position="22"/>
        <end position="72"/>
    </location>
</feature>
<proteinExistence type="predicted"/>
<keyword evidence="5" id="KW-1015">Disulfide bond</keyword>
<accession>A0A0C2GVD5</accession>
<gene>
    <name evidence="9" type="ORF">ANCDUO_04324</name>
</gene>
<dbReference type="SMART" id="SM00131">
    <property type="entry name" value="KU"/>
    <property type="match status" value="1"/>
</dbReference>
<keyword evidence="10" id="KW-1185">Reference proteome</keyword>
<keyword evidence="3" id="KW-0646">Protease inhibitor</keyword>
<dbReference type="Pfam" id="PF00014">
    <property type="entry name" value="Kunitz_BPTI"/>
    <property type="match status" value="1"/>
</dbReference>
<dbReference type="SUPFAM" id="SSF57362">
    <property type="entry name" value="BPTI-like"/>
    <property type="match status" value="1"/>
</dbReference>
<keyword evidence="2" id="KW-0964">Secreted</keyword>
<sequence>MEKMRIDFTLLLLDSSHRVDPCTQDQEAGVGSVQLTRFYFNKQTKLCEEFVYFGAGGNRNNFLTLEECQAQCPGSALHSRALFGSLVWWRSVGGCGESAMEPLGYRHHFYRRLFSQAVFL</sequence>
<reference evidence="9 10" key="1">
    <citation type="submission" date="2013-12" db="EMBL/GenBank/DDBJ databases">
        <title>Draft genome of the parsitic nematode Ancylostoma duodenale.</title>
        <authorList>
            <person name="Mitreva M."/>
        </authorList>
    </citation>
    <scope>NUCLEOTIDE SEQUENCE [LARGE SCALE GENOMIC DNA]</scope>
    <source>
        <strain evidence="9 10">Zhejiang</strain>
    </source>
</reference>
<dbReference type="OrthoDB" id="4473401at2759"/>
<dbReference type="Gene3D" id="4.10.410.10">
    <property type="entry name" value="Pancreatic trypsin inhibitor Kunitz domain"/>
    <property type="match status" value="1"/>
</dbReference>
<evidence type="ECO:0000256" key="7">
    <source>
        <dbReference type="ARBA" id="ARBA00034146"/>
    </source>
</evidence>
<dbReference type="Proteomes" id="UP000054047">
    <property type="component" value="Unassembled WGS sequence"/>
</dbReference>
<dbReference type="InterPro" id="IPR036880">
    <property type="entry name" value="Kunitz_BPTI_sf"/>
</dbReference>
<evidence type="ECO:0000256" key="2">
    <source>
        <dbReference type="ARBA" id="ARBA00022525"/>
    </source>
</evidence>
<name>A0A0C2GVD5_9BILA</name>
<evidence type="ECO:0000256" key="3">
    <source>
        <dbReference type="ARBA" id="ARBA00022690"/>
    </source>
</evidence>
<dbReference type="PANTHER" id="PTHR10083:SF376">
    <property type="entry name" value="SERINE PEPTIDASE INHIBITOR, KUNITZ TYPE, 3"/>
    <property type="match status" value="1"/>
</dbReference>
<keyword evidence="6" id="KW-1199">Hemostasis impairing toxin</keyword>
<organism evidence="9 10">
    <name type="scientific">Ancylostoma duodenale</name>
    <dbReference type="NCBI Taxonomy" id="51022"/>
    <lineage>
        <taxon>Eukaryota</taxon>
        <taxon>Metazoa</taxon>
        <taxon>Ecdysozoa</taxon>
        <taxon>Nematoda</taxon>
        <taxon>Chromadorea</taxon>
        <taxon>Rhabditida</taxon>
        <taxon>Rhabditina</taxon>
        <taxon>Rhabditomorpha</taxon>
        <taxon>Strongyloidea</taxon>
        <taxon>Ancylostomatidae</taxon>
        <taxon>Ancylostomatinae</taxon>
        <taxon>Ancylostoma</taxon>
    </lineage>
</organism>
<evidence type="ECO:0000313" key="9">
    <source>
        <dbReference type="EMBL" id="KIH65355.1"/>
    </source>
</evidence>